<dbReference type="SUPFAM" id="SSF53187">
    <property type="entry name" value="Zn-dependent exopeptidases"/>
    <property type="match status" value="1"/>
</dbReference>
<dbReference type="HOGENOM" id="CLU_031786_0_0_14"/>
<comment type="cofactor">
    <cofactor evidence="1">
        <name>Zn(2+)</name>
        <dbReference type="ChEBI" id="CHEBI:29105"/>
    </cofactor>
</comment>
<dbReference type="EMBL" id="CP005078">
    <property type="protein sequence ID" value="AGM25923.1"/>
    <property type="molecule type" value="Genomic_DNA"/>
</dbReference>
<dbReference type="OrthoDB" id="9761532at2"/>
<dbReference type="GO" id="GO:0016805">
    <property type="term" value="F:dipeptidase activity"/>
    <property type="evidence" value="ECO:0007669"/>
    <property type="project" value="UniProtKB-KW"/>
</dbReference>
<name>R4U5P1_9MOLU</name>
<evidence type="ECO:0000256" key="2">
    <source>
        <dbReference type="ARBA" id="ARBA00006247"/>
    </source>
</evidence>
<keyword evidence="10" id="KW-1185">Reference proteome</keyword>
<dbReference type="InterPro" id="IPR002933">
    <property type="entry name" value="Peptidase_M20"/>
</dbReference>
<dbReference type="GO" id="GO:0006508">
    <property type="term" value="P:proteolysis"/>
    <property type="evidence" value="ECO:0007669"/>
    <property type="project" value="UniProtKB-KW"/>
</dbReference>
<dbReference type="Proteomes" id="UP000013963">
    <property type="component" value="Chromosome"/>
</dbReference>
<evidence type="ECO:0000256" key="1">
    <source>
        <dbReference type="ARBA" id="ARBA00001947"/>
    </source>
</evidence>
<dbReference type="AlphaFoldDB" id="R4U5P1"/>
<dbReference type="eggNOG" id="COG0624">
    <property type="taxonomic scope" value="Bacteria"/>
</dbReference>
<evidence type="ECO:0000256" key="7">
    <source>
        <dbReference type="ARBA" id="ARBA00022997"/>
    </source>
</evidence>
<dbReference type="GO" id="GO:0008237">
    <property type="term" value="F:metallopeptidase activity"/>
    <property type="evidence" value="ECO:0007669"/>
    <property type="project" value="UniProtKB-KW"/>
</dbReference>
<keyword evidence="5" id="KW-0378">Hydrolase</keyword>
<dbReference type="InterPro" id="IPR010964">
    <property type="entry name" value="M20A_pepV-rel"/>
</dbReference>
<keyword evidence="8" id="KW-0482">Metalloprotease</keyword>
<dbReference type="PANTHER" id="PTHR43808">
    <property type="entry name" value="ACETYLORNITHINE DEACETYLASE"/>
    <property type="match status" value="1"/>
</dbReference>
<evidence type="ECO:0000256" key="3">
    <source>
        <dbReference type="ARBA" id="ARBA00022670"/>
    </source>
</evidence>
<evidence type="ECO:0000256" key="5">
    <source>
        <dbReference type="ARBA" id="ARBA00022801"/>
    </source>
</evidence>
<dbReference type="Pfam" id="PF01546">
    <property type="entry name" value="Peptidase_M20"/>
    <property type="match status" value="1"/>
</dbReference>
<evidence type="ECO:0000256" key="6">
    <source>
        <dbReference type="ARBA" id="ARBA00022833"/>
    </source>
</evidence>
<dbReference type="PANTHER" id="PTHR43808:SF31">
    <property type="entry name" value="N-ACETYL-L-CITRULLINE DEACETYLASE"/>
    <property type="match status" value="1"/>
</dbReference>
<evidence type="ECO:0000313" key="9">
    <source>
        <dbReference type="EMBL" id="AGM25923.1"/>
    </source>
</evidence>
<evidence type="ECO:0000256" key="8">
    <source>
        <dbReference type="ARBA" id="ARBA00023049"/>
    </source>
</evidence>
<dbReference type="Gene3D" id="3.30.70.360">
    <property type="match status" value="2"/>
</dbReference>
<reference evidence="9 10" key="1">
    <citation type="journal article" date="2013" name="Genome Biol. Evol.">
        <title>Complete genomes of two dipteran-associated spiroplasmas provided insights into the origin, dynamics, and impacts of viral invasion in spiroplasma.</title>
        <authorList>
            <person name="Ku C."/>
            <person name="Lo W.S."/>
            <person name="Chen L.L."/>
            <person name="Kuo C.H."/>
        </authorList>
    </citation>
    <scope>NUCLEOTIDE SEQUENCE [LARGE SCALE GENOMIC DNA]</scope>
    <source>
        <strain evidence="9">EA-1</strain>
    </source>
</reference>
<keyword evidence="4" id="KW-0479">Metal-binding</keyword>
<keyword evidence="7" id="KW-0224">Dipeptidase</keyword>
<keyword evidence="6" id="KW-0862">Zinc</keyword>
<dbReference type="InterPro" id="IPR036264">
    <property type="entry name" value="Bact_exopeptidase_dim_dom"/>
</dbReference>
<dbReference type="SUPFAM" id="SSF55031">
    <property type="entry name" value="Bacterial exopeptidase dimerisation domain"/>
    <property type="match status" value="1"/>
</dbReference>
<dbReference type="KEGG" id="ssyr:SSYRP_v1c03290"/>
<evidence type="ECO:0000313" key="10">
    <source>
        <dbReference type="Proteomes" id="UP000013963"/>
    </source>
</evidence>
<keyword evidence="3" id="KW-0645">Protease</keyword>
<dbReference type="RefSeq" id="WP_016340572.1">
    <property type="nucleotide sequence ID" value="NC_021284.1"/>
</dbReference>
<comment type="similarity">
    <text evidence="2">Belongs to the peptidase M20A family.</text>
</comment>
<dbReference type="Gene3D" id="3.40.630.10">
    <property type="entry name" value="Zn peptidases"/>
    <property type="match status" value="1"/>
</dbReference>
<evidence type="ECO:0000256" key="4">
    <source>
        <dbReference type="ARBA" id="ARBA00022723"/>
    </source>
</evidence>
<dbReference type="PATRIC" id="fig|1276229.3.peg.326"/>
<protein>
    <submittedName>
        <fullName evidence="9">Dipeptidase PepV</fullName>
    </submittedName>
</protein>
<dbReference type="GO" id="GO:0008270">
    <property type="term" value="F:zinc ion binding"/>
    <property type="evidence" value="ECO:0007669"/>
    <property type="project" value="InterPro"/>
</dbReference>
<dbReference type="NCBIfam" id="TIGR01887">
    <property type="entry name" value="dipeptidaselike"/>
    <property type="match status" value="1"/>
</dbReference>
<gene>
    <name evidence="9" type="primary">ytjP</name>
    <name evidence="9" type="ORF">SSYRP_v1c03290</name>
</gene>
<dbReference type="STRING" id="1276229.SSYRP_v1c03290"/>
<dbReference type="GO" id="GO:0008777">
    <property type="term" value="F:acetylornithine deacetylase activity"/>
    <property type="evidence" value="ECO:0007669"/>
    <property type="project" value="TreeGrafter"/>
</dbReference>
<organism evidence="9 10">
    <name type="scientific">Spiroplasma syrphidicola EA-1</name>
    <dbReference type="NCBI Taxonomy" id="1276229"/>
    <lineage>
        <taxon>Bacteria</taxon>
        <taxon>Bacillati</taxon>
        <taxon>Mycoplasmatota</taxon>
        <taxon>Mollicutes</taxon>
        <taxon>Entomoplasmatales</taxon>
        <taxon>Spiroplasmataceae</taxon>
        <taxon>Spiroplasma</taxon>
    </lineage>
</organism>
<dbReference type="InterPro" id="IPR050072">
    <property type="entry name" value="Peptidase_M20A"/>
</dbReference>
<sequence length="449" mass="50364">MLIDVKKLQEEYFPLALEKIKEIIKIPSVRSEPVSDGPFGQGTKDVLDFAINLAKELGFKTYQDPQNRYGFVEYGSGEEVFAILGHLDVVPTGDLTKWEFEPFQPIVKDGKLFGRGAFDDKGPTIINLYALKYLKDHNFNPDYRIRLIYGLTEETDWTCIETYMATEGTPALGYTPDGAFPVVYAEKGIYDGDILGSGEPFTLKGGEAYNCVADLVYYHGEFKTEIAKWLTTEGIENYLEGENLIVKGKASHGSFPDRGINAALATLNAYAQFSNQSPIANFVKDHLYQAFNFSKIFPTMVDETGHLIVNNGIVEIDKTKSRLTLNLRVPVTFTQEEIVAGLSAELKKYQLELKSVDWQIPIHMAKDSMMITNIMKVYREVTGDQKAQPIALGGGTYAKSMPNCVAFGAEFDLEDSTMHAYNEYVRISDLQKMLEIYTKSLPLLTKKEV</sequence>
<proteinExistence type="inferred from homology"/>
<dbReference type="GO" id="GO:0006526">
    <property type="term" value="P:L-arginine biosynthetic process"/>
    <property type="evidence" value="ECO:0007669"/>
    <property type="project" value="TreeGrafter"/>
</dbReference>
<accession>R4U5P1</accession>